<sequence length="107" mass="12070">MTSTPENAAIPVVIDLALLKNFYGNVIQKQIRSVGQGRVLEAAYWNGRLESYQHLLSLLVPDFVGGAATTQLFLDNVWEAPEFEVEEEEDEDEDDEGEEEDFYGNDD</sequence>
<dbReference type="Proteomes" id="UP000232003">
    <property type="component" value="Chromosome"/>
</dbReference>
<proteinExistence type="predicted"/>
<evidence type="ECO:0000313" key="3">
    <source>
        <dbReference type="Proteomes" id="UP000232003"/>
    </source>
</evidence>
<keyword evidence="3" id="KW-1185">Reference proteome</keyword>
<protein>
    <submittedName>
        <fullName evidence="2">Uncharacterized protein</fullName>
    </submittedName>
</protein>
<accession>A0A2K8SKZ8</accession>
<organism evidence="2 3">
    <name type="scientific">Nostoc flagelliforme CCNUN1</name>
    <dbReference type="NCBI Taxonomy" id="2038116"/>
    <lineage>
        <taxon>Bacteria</taxon>
        <taxon>Bacillati</taxon>
        <taxon>Cyanobacteriota</taxon>
        <taxon>Cyanophyceae</taxon>
        <taxon>Nostocales</taxon>
        <taxon>Nostocaceae</taxon>
        <taxon>Nostoc</taxon>
    </lineage>
</organism>
<feature type="region of interest" description="Disordered" evidence="1">
    <location>
        <begin position="83"/>
        <end position="107"/>
    </location>
</feature>
<dbReference type="EMBL" id="CP024785">
    <property type="protein sequence ID" value="AUB36122.1"/>
    <property type="molecule type" value="Genomic_DNA"/>
</dbReference>
<evidence type="ECO:0000313" key="2">
    <source>
        <dbReference type="EMBL" id="AUB36122.1"/>
    </source>
</evidence>
<reference evidence="2 3" key="1">
    <citation type="submission" date="2017-11" db="EMBL/GenBank/DDBJ databases">
        <title>Complete genome of a free-living desiccation-tolerant cyanobacterium and its photosynthetic adaptation to extreme terrestrial habitat.</title>
        <authorList>
            <person name="Shang J."/>
        </authorList>
    </citation>
    <scope>NUCLEOTIDE SEQUENCE [LARGE SCALE GENOMIC DNA]</scope>
    <source>
        <strain evidence="2 3">CCNUN1</strain>
    </source>
</reference>
<gene>
    <name evidence="2" type="ORF">COO91_02023</name>
</gene>
<dbReference type="AlphaFoldDB" id="A0A2K8SKZ8"/>
<evidence type="ECO:0000256" key="1">
    <source>
        <dbReference type="SAM" id="MobiDB-lite"/>
    </source>
</evidence>
<dbReference type="RefSeq" id="WP_100898131.1">
    <property type="nucleotide sequence ID" value="NZ_CAWNNC010000001.1"/>
</dbReference>
<name>A0A2K8SKZ8_9NOSO</name>
<dbReference type="KEGG" id="nfl:COO91_02023"/>